<dbReference type="Gene3D" id="3.40.50.720">
    <property type="entry name" value="NAD(P)-binding Rossmann-like Domain"/>
    <property type="match status" value="1"/>
</dbReference>
<proteinExistence type="predicted"/>
<reference evidence="3 4" key="1">
    <citation type="submission" date="2014-12" db="EMBL/GenBank/DDBJ databases">
        <title>Genomes of Geoalkalibacter ferrihydriticus and Geoalkalibacter subterraneus, two haloalkaliphilic metal-reducing members of the Geobacteraceae.</title>
        <authorList>
            <person name="Badalamenti J.P."/>
            <person name="Torres C.I."/>
            <person name="Krajmalnik-Brown R."/>
            <person name="Bond D.R."/>
        </authorList>
    </citation>
    <scope>NUCLEOTIDE SEQUENCE [LARGE SCALE GENOMIC DNA]</scope>
    <source>
        <strain evidence="3 4">DSM 17813</strain>
    </source>
</reference>
<gene>
    <name evidence="3" type="ORF">GFER_14350</name>
</gene>
<organism evidence="3 4">
    <name type="scientific">Geoalkalibacter ferrihydriticus DSM 17813</name>
    <dbReference type="NCBI Taxonomy" id="1121915"/>
    <lineage>
        <taxon>Bacteria</taxon>
        <taxon>Pseudomonadati</taxon>
        <taxon>Thermodesulfobacteriota</taxon>
        <taxon>Desulfuromonadia</taxon>
        <taxon>Desulfuromonadales</taxon>
        <taxon>Geoalkalibacteraceae</taxon>
        <taxon>Geoalkalibacter</taxon>
    </lineage>
</organism>
<feature type="domain" description="NAD-dependent epimerase/dehydratase" evidence="2">
    <location>
        <begin position="8"/>
        <end position="236"/>
    </location>
</feature>
<dbReference type="AlphaFoldDB" id="A0A0C2HSN4"/>
<comment type="caution">
    <text evidence="3">The sequence shown here is derived from an EMBL/GenBank/DDBJ whole genome shotgun (WGS) entry which is preliminary data.</text>
</comment>
<sequence>MNASAEKILVTGAAGFIGYHLCERLLQEGHEVVGLDNLNDYYDVSLKQARLERLEGRRGFRFVRLDLADREGMAELFARERFKRVVNLAAQAGVRYSLTNPHAYIDSNLVGFINILEGCRHQQVEHLAYASSSSVYGANTRMPFSIHDNVDHPVSLYAASKKANELMAHTYSHLYGLPTTGLRFFTVYGPWGRPDMALFLFTKAILEGRSIDVFNHGRMQRDFTFIDDIVEGVTRVTFRTAAPNPAWHGDAPDPGTSAAPYRLYNIGNNNPVALLDMIATLEKELGREAEKNLLPIQPGDVPATYADVDDLMRDTGFKPATPLAEGIRRFVGWYRDYYRIA</sequence>
<dbReference type="Proteomes" id="UP000035068">
    <property type="component" value="Unassembled WGS sequence"/>
</dbReference>
<dbReference type="PANTHER" id="PTHR43574">
    <property type="entry name" value="EPIMERASE-RELATED"/>
    <property type="match status" value="1"/>
</dbReference>
<dbReference type="EMBL" id="JWJD01000007">
    <property type="protein sequence ID" value="KIH75777.1"/>
    <property type="molecule type" value="Genomic_DNA"/>
</dbReference>
<dbReference type="RefSeq" id="WP_040100547.1">
    <property type="nucleotide sequence ID" value="NZ_JWJD01000007.1"/>
</dbReference>
<dbReference type="SUPFAM" id="SSF51735">
    <property type="entry name" value="NAD(P)-binding Rossmann-fold domains"/>
    <property type="match status" value="1"/>
</dbReference>
<dbReference type="InterPro" id="IPR001509">
    <property type="entry name" value="Epimerase_deHydtase"/>
</dbReference>
<dbReference type="InterPro" id="IPR036291">
    <property type="entry name" value="NAD(P)-bd_dom_sf"/>
</dbReference>
<keyword evidence="4" id="KW-1185">Reference proteome</keyword>
<dbReference type="Pfam" id="PF01370">
    <property type="entry name" value="Epimerase"/>
    <property type="match status" value="1"/>
</dbReference>
<evidence type="ECO:0000313" key="4">
    <source>
        <dbReference type="Proteomes" id="UP000035068"/>
    </source>
</evidence>
<evidence type="ECO:0000313" key="3">
    <source>
        <dbReference type="EMBL" id="KIH75777.1"/>
    </source>
</evidence>
<dbReference type="PRINTS" id="PR01713">
    <property type="entry name" value="NUCEPIMERASE"/>
</dbReference>
<protein>
    <submittedName>
        <fullName evidence="3">Capsular biosynthesis protein CpsI</fullName>
    </submittedName>
</protein>
<evidence type="ECO:0000256" key="1">
    <source>
        <dbReference type="ARBA" id="ARBA00023027"/>
    </source>
</evidence>
<keyword evidence="1" id="KW-0520">NAD</keyword>
<dbReference type="CDD" id="cd05253">
    <property type="entry name" value="UDP_GE_SDE_e"/>
    <property type="match status" value="1"/>
</dbReference>
<evidence type="ECO:0000259" key="2">
    <source>
        <dbReference type="Pfam" id="PF01370"/>
    </source>
</evidence>
<name>A0A0C2HSN4_9BACT</name>
<accession>A0A0C2HSN4</accession>